<evidence type="ECO:0000256" key="6">
    <source>
        <dbReference type="SAM" id="Phobius"/>
    </source>
</evidence>
<dbReference type="InterPro" id="IPR002797">
    <property type="entry name" value="Polysacc_synth"/>
</dbReference>
<dbReference type="PANTHER" id="PTHR30250:SF31">
    <property type="entry name" value="INNER MEMBRANE PROTEIN YGHQ"/>
    <property type="match status" value="1"/>
</dbReference>
<dbReference type="InterPro" id="IPR050833">
    <property type="entry name" value="Poly_Biosynth_Transport"/>
</dbReference>
<feature type="transmembrane region" description="Helical" evidence="6">
    <location>
        <begin position="407"/>
        <end position="429"/>
    </location>
</feature>
<evidence type="ECO:0000256" key="1">
    <source>
        <dbReference type="ARBA" id="ARBA00004651"/>
    </source>
</evidence>
<evidence type="ECO:0000313" key="10">
    <source>
        <dbReference type="Proteomes" id="UP000480164"/>
    </source>
</evidence>
<dbReference type="GO" id="GO:0005886">
    <property type="term" value="C:plasma membrane"/>
    <property type="evidence" value="ECO:0007669"/>
    <property type="project" value="UniProtKB-SubCell"/>
</dbReference>
<proteinExistence type="predicted"/>
<comment type="subcellular location">
    <subcellularLocation>
        <location evidence="1">Cell membrane</location>
        <topology evidence="1">Multi-pass membrane protein</topology>
    </subcellularLocation>
</comment>
<name>A0A6I6EBY7_9GAMM</name>
<keyword evidence="2" id="KW-1003">Cell membrane</keyword>
<dbReference type="Proteomes" id="UP000424752">
    <property type="component" value="Chromosome"/>
</dbReference>
<dbReference type="EMBL" id="WLZX01000001">
    <property type="protein sequence ID" value="MTD26192.1"/>
    <property type="molecule type" value="Genomic_DNA"/>
</dbReference>
<protein>
    <submittedName>
        <fullName evidence="8">Oligosaccharide flippase family protein</fullName>
    </submittedName>
</protein>
<feature type="transmembrane region" description="Helical" evidence="6">
    <location>
        <begin position="343"/>
        <end position="365"/>
    </location>
</feature>
<feature type="transmembrane region" description="Helical" evidence="6">
    <location>
        <begin position="306"/>
        <end position="331"/>
    </location>
</feature>
<feature type="transmembrane region" description="Helical" evidence="6">
    <location>
        <begin position="94"/>
        <end position="116"/>
    </location>
</feature>
<dbReference type="EMBL" id="CP046509">
    <property type="protein sequence ID" value="QGU87274.1"/>
    <property type="molecule type" value="Genomic_DNA"/>
</dbReference>
<dbReference type="PANTHER" id="PTHR30250">
    <property type="entry name" value="PST FAMILY PREDICTED COLANIC ACID TRANSPORTER"/>
    <property type="match status" value="1"/>
</dbReference>
<reference evidence="7 10" key="1">
    <citation type="submission" date="2019-11" db="EMBL/GenBank/DDBJ databases">
        <title>Erwinia sp. nov., isolated from feces of birds in Tibet plateau of China.</title>
        <authorList>
            <person name="Ge Y."/>
        </authorList>
    </citation>
    <scope>NUCLEOTIDE SEQUENCE [LARGE SCALE GENOMIC DNA]</scope>
    <source>
        <strain evidence="7 10">J316</strain>
    </source>
</reference>
<gene>
    <name evidence="7" type="ORF">GK011_04430</name>
    <name evidence="8" type="ORF">GN242_08645</name>
</gene>
<evidence type="ECO:0000256" key="4">
    <source>
        <dbReference type="ARBA" id="ARBA00022989"/>
    </source>
</evidence>
<feature type="transmembrane region" description="Helical" evidence="6">
    <location>
        <begin position="377"/>
        <end position="401"/>
    </location>
</feature>
<dbReference type="KEGG" id="erwi:GN242_08645"/>
<evidence type="ECO:0000256" key="2">
    <source>
        <dbReference type="ARBA" id="ARBA00022475"/>
    </source>
</evidence>
<dbReference type="RefSeq" id="WP_154751465.1">
    <property type="nucleotide sequence ID" value="NZ_CP046509.1"/>
</dbReference>
<keyword evidence="5 6" id="KW-0472">Membrane</keyword>
<evidence type="ECO:0000256" key="3">
    <source>
        <dbReference type="ARBA" id="ARBA00022692"/>
    </source>
</evidence>
<evidence type="ECO:0000313" key="7">
    <source>
        <dbReference type="EMBL" id="MTD26192.1"/>
    </source>
</evidence>
<dbReference type="AlphaFoldDB" id="A0A6I6EBY7"/>
<evidence type="ECO:0000313" key="9">
    <source>
        <dbReference type="Proteomes" id="UP000424752"/>
    </source>
</evidence>
<sequence length="446" mass="48733">MKHWFSDGALRTMIRNTAFLGSSNVVSALLGLLALSCAGKGMSPEMFGSLVVIQSYAKAISDFIKFQTWQFVVQYGTPALASNNLQRFSDVVSFSFGLDITSGVVAVLGGMLLLPFLSHSLGLGANDFWFAMLYCTLIPSMAASTPTGILRALDRFDLIAIQQATKPFLRAIGSVIAYFGDYGFAGFIITWYASNLIGGTMYWWFAARELRRINIHGALRPRLFNVAQRIEGAWNFVWTTNIAHSIWSARNTCSTVFVGIILGPAAAGLFKIAMTFFDVTGTPAKLLEKSFYPEIMRLDPRTKKPWLLGLRSALLAGTLGMLVALAVVVIGKPLISLVFGYKYLMAYNLILIMLSAIVVSMLGFPQESLLFMAGKQRAFLAAQSIASVCYITLLIALSHFFGVSGAAFAYLGGQCLDVLLSLIPTLRAYNNRHLLNLRVPEGVVND</sequence>
<dbReference type="Pfam" id="PF01943">
    <property type="entry name" value="Polysacc_synt"/>
    <property type="match status" value="1"/>
</dbReference>
<keyword evidence="4 6" id="KW-1133">Transmembrane helix</keyword>
<organism evidence="8 9">
    <name type="scientific">Erwinia sorbitola</name>
    <dbReference type="NCBI Taxonomy" id="2681984"/>
    <lineage>
        <taxon>Bacteria</taxon>
        <taxon>Pseudomonadati</taxon>
        <taxon>Pseudomonadota</taxon>
        <taxon>Gammaproteobacteria</taxon>
        <taxon>Enterobacterales</taxon>
        <taxon>Erwiniaceae</taxon>
        <taxon>Erwinia</taxon>
    </lineage>
</organism>
<evidence type="ECO:0000313" key="8">
    <source>
        <dbReference type="EMBL" id="QGU87274.1"/>
    </source>
</evidence>
<keyword evidence="10" id="KW-1185">Reference proteome</keyword>
<accession>A0A6L6GNR5</accession>
<evidence type="ECO:0000256" key="5">
    <source>
        <dbReference type="ARBA" id="ARBA00023136"/>
    </source>
</evidence>
<accession>A0A6I6EBY7</accession>
<keyword evidence="3 6" id="KW-0812">Transmembrane</keyword>
<dbReference type="Proteomes" id="UP000480164">
    <property type="component" value="Unassembled WGS sequence"/>
</dbReference>
<feature type="transmembrane region" description="Helical" evidence="6">
    <location>
        <begin position="128"/>
        <end position="149"/>
    </location>
</feature>
<reference evidence="8 9" key="2">
    <citation type="submission" date="2019-12" db="EMBL/GenBank/DDBJ databases">
        <title>Erwinia sp. nov., isolated from droppings of birds in the Qinghai-Tiebt plateau of China.</title>
        <authorList>
            <person name="Ge Y."/>
        </authorList>
    </citation>
    <scope>NUCLEOTIDE SEQUENCE [LARGE SCALE GENOMIC DNA]</scope>
    <source>
        <strain evidence="8 9">J780</strain>
    </source>
</reference>